<reference evidence="2 3" key="1">
    <citation type="journal article" date="2016" name="Nat. Commun.">
        <title>Thousands of microbial genomes shed light on interconnected biogeochemical processes in an aquifer system.</title>
        <authorList>
            <person name="Anantharaman K."/>
            <person name="Brown C.T."/>
            <person name="Hug L.A."/>
            <person name="Sharon I."/>
            <person name="Castelle C.J."/>
            <person name="Probst A.J."/>
            <person name="Thomas B.C."/>
            <person name="Singh A."/>
            <person name="Wilkins M.J."/>
            <person name="Karaoz U."/>
            <person name="Brodie E.L."/>
            <person name="Williams K.H."/>
            <person name="Hubbard S.S."/>
            <person name="Banfield J.F."/>
        </authorList>
    </citation>
    <scope>NUCLEOTIDE SEQUENCE [LARGE SCALE GENOMIC DNA]</scope>
</reference>
<comment type="caution">
    <text evidence="2">The sequence shown here is derived from an EMBL/GenBank/DDBJ whole genome shotgun (WGS) entry which is preliminary data.</text>
</comment>
<feature type="compositionally biased region" description="Low complexity" evidence="1">
    <location>
        <begin position="181"/>
        <end position="195"/>
    </location>
</feature>
<dbReference type="Proteomes" id="UP000178377">
    <property type="component" value="Unassembled WGS sequence"/>
</dbReference>
<name>A0A1F5PHH9_9BACT</name>
<feature type="region of interest" description="Disordered" evidence="1">
    <location>
        <begin position="181"/>
        <end position="213"/>
    </location>
</feature>
<gene>
    <name evidence="2" type="ORF">A2722_01320</name>
</gene>
<dbReference type="EMBL" id="MFEO01000024">
    <property type="protein sequence ID" value="OGE89264.1"/>
    <property type="molecule type" value="Genomic_DNA"/>
</dbReference>
<evidence type="ECO:0000313" key="2">
    <source>
        <dbReference type="EMBL" id="OGE89264.1"/>
    </source>
</evidence>
<organism evidence="2 3">
    <name type="scientific">Candidatus Doudnabacteria bacterium RIFCSPHIGHO2_01_FULL_50_11</name>
    <dbReference type="NCBI Taxonomy" id="1817828"/>
    <lineage>
        <taxon>Bacteria</taxon>
        <taxon>Candidatus Doudnaibacteriota</taxon>
    </lineage>
</organism>
<evidence type="ECO:0000256" key="1">
    <source>
        <dbReference type="SAM" id="MobiDB-lite"/>
    </source>
</evidence>
<dbReference type="AlphaFoldDB" id="A0A1F5PHH9"/>
<sequence>MNNNKLDKLALVVQMIESAEKSIQSAKQMLREMMGSRGESAGALAEKAHGLSAAIAGGKIIEGVFDGQNMIGPDKKVYPVPANYASKSKLIEGDVLKLTIAEDGSFIYKQIGPVERKKMLGMLSQDETGQYRVIAGGRSYKVLLASLTYFKAEIGDEITIVVPKDSEANWAAVENVIKAGTSSSAGTSGAAETGENPLPKRNADPDADMELAE</sequence>
<dbReference type="STRING" id="1817828.A2722_01320"/>
<proteinExistence type="predicted"/>
<evidence type="ECO:0000313" key="3">
    <source>
        <dbReference type="Proteomes" id="UP000178377"/>
    </source>
</evidence>
<protein>
    <recommendedName>
        <fullName evidence="4">50S ribosomal protein L7/L12</fullName>
    </recommendedName>
</protein>
<accession>A0A1F5PHH9</accession>
<evidence type="ECO:0008006" key="4">
    <source>
        <dbReference type="Google" id="ProtNLM"/>
    </source>
</evidence>